<sequence length="393" mass="38318">MVGIGLPNPISRRSGRRATRAGLALAATGVLAAAGLAAGTGADAAGGPTGPALYYVAADGALWGVPDGGSGAVPLGPSGMAAPGAHVAAARLPGGSPSAFFVGTDGAVYQSCALVQKPVALTKSGFATSGSVVTAAVVGGQYAVSADGIPMPEPARARAAARPMEISNPCSPPSVRVLSNTSSSYVSGGAMASAGTADGAWGLFYVDGSGAVDAQWRLPDGTVTEKELTPAKTATPGGGLAAVTGGNGVTLFFTGHDRRVYVAHPAEGGGLADSPTADPTAPTPVPDGAALTAAPEGSGLAVGYVAQDGTYTVASLDAAGTWLRTDPAGKAGAFTPGSTVGSAASADGDDWYCGTPSPYFWHIHIPVPGPGPDPGPWDRIGQGNAFSSYFAVA</sequence>
<protein>
    <submittedName>
        <fullName evidence="2">Uncharacterized protein</fullName>
    </submittedName>
</protein>
<evidence type="ECO:0000313" key="3">
    <source>
        <dbReference type="Proteomes" id="UP000181951"/>
    </source>
</evidence>
<proteinExistence type="predicted"/>
<dbReference type="Gene3D" id="2.120.10.70">
    <property type="entry name" value="Fucose-specific lectin"/>
    <property type="match status" value="1"/>
</dbReference>
<dbReference type="OrthoDB" id="9804559at2"/>
<name>A0A1H8TZL7_9ACTN</name>
<dbReference type="AlphaFoldDB" id="A0A1H8TZL7"/>
<dbReference type="RefSeq" id="WP_075018257.1">
    <property type="nucleotide sequence ID" value="NZ_FODD01000061.1"/>
</dbReference>
<dbReference type="EMBL" id="FODD01000061">
    <property type="protein sequence ID" value="SEO96371.1"/>
    <property type="molecule type" value="Genomic_DNA"/>
</dbReference>
<keyword evidence="3" id="KW-1185">Reference proteome</keyword>
<keyword evidence="1" id="KW-0732">Signal</keyword>
<evidence type="ECO:0000256" key="1">
    <source>
        <dbReference type="SAM" id="SignalP"/>
    </source>
</evidence>
<dbReference type="SUPFAM" id="SSF89372">
    <property type="entry name" value="Fucose-specific lectin"/>
    <property type="match status" value="1"/>
</dbReference>
<evidence type="ECO:0000313" key="2">
    <source>
        <dbReference type="EMBL" id="SEO96371.1"/>
    </source>
</evidence>
<feature type="signal peptide" evidence="1">
    <location>
        <begin position="1"/>
        <end position="32"/>
    </location>
</feature>
<organism evidence="2 3">
    <name type="scientific">Actinacidiphila rubida</name>
    <dbReference type="NCBI Taxonomy" id="310780"/>
    <lineage>
        <taxon>Bacteria</taxon>
        <taxon>Bacillati</taxon>
        <taxon>Actinomycetota</taxon>
        <taxon>Actinomycetes</taxon>
        <taxon>Kitasatosporales</taxon>
        <taxon>Streptomycetaceae</taxon>
        <taxon>Actinacidiphila</taxon>
    </lineage>
</organism>
<accession>A0A1H8TZL7</accession>
<feature type="chain" id="PRO_5039376145" evidence="1">
    <location>
        <begin position="33"/>
        <end position="393"/>
    </location>
</feature>
<reference evidence="2 3" key="1">
    <citation type="submission" date="2016-10" db="EMBL/GenBank/DDBJ databases">
        <authorList>
            <person name="de Groot N.N."/>
        </authorList>
    </citation>
    <scope>NUCLEOTIDE SEQUENCE [LARGE SCALE GENOMIC DNA]</scope>
    <source>
        <strain evidence="2 3">CGMCC 4.2026</strain>
    </source>
</reference>
<gene>
    <name evidence="2" type="ORF">SAMN05216267_106124</name>
</gene>
<dbReference type="Proteomes" id="UP000181951">
    <property type="component" value="Unassembled WGS sequence"/>
</dbReference>